<protein>
    <recommendedName>
        <fullName evidence="3">Starch-binding protein</fullName>
    </recommendedName>
</protein>
<proteinExistence type="predicted"/>
<dbReference type="Pfam" id="PF12771">
    <property type="entry name" value="SusD-like_2"/>
    <property type="match status" value="1"/>
</dbReference>
<dbReference type="Proteomes" id="UP000077177">
    <property type="component" value="Chromosome"/>
</dbReference>
<dbReference type="OrthoDB" id="9766256at2"/>
<dbReference type="InterPro" id="IPR011990">
    <property type="entry name" value="TPR-like_helical_dom_sf"/>
</dbReference>
<dbReference type="PROSITE" id="PS51257">
    <property type="entry name" value="PROKAR_LIPOPROTEIN"/>
    <property type="match status" value="1"/>
</dbReference>
<dbReference type="EMBL" id="CP011390">
    <property type="protein sequence ID" value="ANE49148.1"/>
    <property type="molecule type" value="Genomic_DNA"/>
</dbReference>
<dbReference type="AlphaFoldDB" id="A0A172TQ35"/>
<gene>
    <name evidence="1" type="ORF">SY85_00155</name>
</gene>
<dbReference type="InterPro" id="IPR041662">
    <property type="entry name" value="SusD-like_2"/>
</dbReference>
<dbReference type="Gene3D" id="1.25.40.390">
    <property type="match status" value="2"/>
</dbReference>
<evidence type="ECO:0000313" key="1">
    <source>
        <dbReference type="EMBL" id="ANE49148.1"/>
    </source>
</evidence>
<organism evidence="1 2">
    <name type="scientific">Flavisolibacter tropicus</name>
    <dbReference type="NCBI Taxonomy" id="1492898"/>
    <lineage>
        <taxon>Bacteria</taxon>
        <taxon>Pseudomonadati</taxon>
        <taxon>Bacteroidota</taxon>
        <taxon>Chitinophagia</taxon>
        <taxon>Chitinophagales</taxon>
        <taxon>Chitinophagaceae</taxon>
        <taxon>Flavisolibacter</taxon>
    </lineage>
</organism>
<sequence length="570" mass="62992">MKNKLLYIAIAAGMLTSITSCKKFLDINSDPDTTQEPSNSSVLPQTLAAMPTGLQSDGGLYVSKYVQNWLTGSSANANVYDLQGYTFSGGTMAATWTMTYQAMGNNLNYIVDNGIKKGQNDYVGAALALKAWSFQHTTDYNGDIPFHDAFKPGTFAFHYDTQEEVYKGVDSLCKAALEYLSKAAASPESNTLAKGDFVYNGDVNKWTKFVYGILARNAHHLTNKATYDANKVIEYCDKAMASVSDDFVVPFDATVNNNSNYFGTFRDNMGTLRQSNFIVRLLDGTALAGSNIKANRDPRMAYMLSASNDTTNGNGGYRGVDPGQGDPYYALNAPTSYYVNGAPPTSGTNLTNYNNARKKVAVAWGDSTYTNVSPGVFNNNTGKYLFQNKAPFPVMTYAEIQFIKAEAALRSNKSGVAYTAYINGINGHFDFINRVYSSIRGASNIYGATPIPAASRSSYLAGANVKKSADGLTLTDIMLQKYIALWGWGFFETWVDMRRYNYTAPDPATNQQVYYTFSLPTPLYTNNNSLPVQRVRPHFTSEYTYNRAELERIGVLQMNYHTKKMWFSEP</sequence>
<dbReference type="RefSeq" id="WP_066401146.1">
    <property type="nucleotide sequence ID" value="NZ_CP011390.1"/>
</dbReference>
<name>A0A172TQ35_9BACT</name>
<dbReference type="SUPFAM" id="SSF48452">
    <property type="entry name" value="TPR-like"/>
    <property type="match status" value="1"/>
</dbReference>
<accession>A0A172TQ35</accession>
<keyword evidence="2" id="KW-1185">Reference proteome</keyword>
<evidence type="ECO:0000313" key="2">
    <source>
        <dbReference type="Proteomes" id="UP000077177"/>
    </source>
</evidence>
<evidence type="ECO:0008006" key="3">
    <source>
        <dbReference type="Google" id="ProtNLM"/>
    </source>
</evidence>
<dbReference type="PATRIC" id="fig|1492898.3.peg.33"/>
<reference evidence="2" key="1">
    <citation type="submission" date="2015-01" db="EMBL/GenBank/DDBJ databases">
        <title>Flavisolibacter sp./LCS9/ whole genome sequencing.</title>
        <authorList>
            <person name="Kim M.K."/>
            <person name="Srinivasan S."/>
            <person name="Lee J.-J."/>
        </authorList>
    </citation>
    <scope>NUCLEOTIDE SEQUENCE [LARGE SCALE GENOMIC DNA]</scope>
    <source>
        <strain evidence="2">LCS9</strain>
    </source>
</reference>
<dbReference type="STRING" id="1492898.SY85_00155"/>
<reference evidence="1 2" key="2">
    <citation type="journal article" date="2016" name="Int. J. Syst. Evol. Microbiol.">
        <title>Flavisolibacter tropicus sp. nov., isolated from tropical soil.</title>
        <authorList>
            <person name="Lee J.J."/>
            <person name="Kang M.S."/>
            <person name="Kim G.S."/>
            <person name="Lee C.S."/>
            <person name="Lim S."/>
            <person name="Lee J."/>
            <person name="Roh S.H."/>
            <person name="Kang H."/>
            <person name="Ha J.M."/>
            <person name="Bae S."/>
            <person name="Jung H.Y."/>
            <person name="Kim M.K."/>
        </authorList>
    </citation>
    <scope>NUCLEOTIDE SEQUENCE [LARGE SCALE GENOMIC DNA]</scope>
    <source>
        <strain evidence="1 2">LCS9</strain>
    </source>
</reference>
<dbReference type="KEGG" id="fla:SY85_00155"/>